<comment type="caution">
    <text evidence="3">The sequence shown here is derived from an EMBL/GenBank/DDBJ whole genome shotgun (WGS) entry which is preliminary data.</text>
</comment>
<protein>
    <submittedName>
        <fullName evidence="3">Carbohydrate porin</fullName>
    </submittedName>
</protein>
<dbReference type="RefSeq" id="WP_404548036.1">
    <property type="nucleotide sequence ID" value="NZ_JADIKJ010000015.1"/>
</dbReference>
<reference evidence="3 4" key="1">
    <citation type="submission" date="2020-10" db="EMBL/GenBank/DDBJ databases">
        <title>Phylogeny of dyella-like bacteria.</title>
        <authorList>
            <person name="Fu J."/>
        </authorList>
    </citation>
    <scope>NUCLEOTIDE SEQUENCE [LARGE SCALE GENOMIC DNA]</scope>
    <source>
        <strain evidence="3 4">JP1</strain>
    </source>
</reference>
<dbReference type="PANTHER" id="PTHR37944">
    <property type="entry name" value="PORIN B"/>
    <property type="match status" value="1"/>
</dbReference>
<proteinExistence type="inferred from homology"/>
<keyword evidence="4" id="KW-1185">Reference proteome</keyword>
<evidence type="ECO:0000256" key="2">
    <source>
        <dbReference type="RuleBase" id="RU363072"/>
    </source>
</evidence>
<comment type="similarity">
    <text evidence="1 2">Belongs to the OprB family.</text>
</comment>
<evidence type="ECO:0000313" key="3">
    <source>
        <dbReference type="EMBL" id="MFK2901323.1"/>
    </source>
</evidence>
<dbReference type="Gene3D" id="2.40.160.180">
    <property type="entry name" value="Carbohydrate-selective porin OprB"/>
    <property type="match status" value="1"/>
</dbReference>
<dbReference type="InterPro" id="IPR007049">
    <property type="entry name" value="Carb-sel_porin_OprB"/>
</dbReference>
<accession>A0ABW8JJP7</accession>
<organism evidence="3 4">
    <name type="scientific">Dyella jejuensis</name>
    <dbReference type="NCBI Taxonomy" id="1432009"/>
    <lineage>
        <taxon>Bacteria</taxon>
        <taxon>Pseudomonadati</taxon>
        <taxon>Pseudomonadota</taxon>
        <taxon>Gammaproteobacteria</taxon>
        <taxon>Lysobacterales</taxon>
        <taxon>Rhodanobacteraceae</taxon>
        <taxon>Dyella</taxon>
    </lineage>
</organism>
<dbReference type="Proteomes" id="UP001620461">
    <property type="component" value="Unassembled WGS sequence"/>
</dbReference>
<dbReference type="InterPro" id="IPR052932">
    <property type="entry name" value="OprB_Porin"/>
</dbReference>
<dbReference type="EMBL" id="JADIKJ010000015">
    <property type="protein sequence ID" value="MFK2901323.1"/>
    <property type="molecule type" value="Genomic_DNA"/>
</dbReference>
<gene>
    <name evidence="3" type="ORF">ISP15_13350</name>
</gene>
<sequence length="501" mass="54598">MTCKRSSPVLLRRKLFITVSIALFVVAGSVAAEDAPLLLLDNASQSAPPSQVVSPKTGATTDSQESPNYLFNWQSVGRSDGQAMADHGIYLHGFYQQAYMNVTGGGNSQRSNWLGLGYFGFDVDTEKAFGLKGGMFDFTLSTQAGTTANAGRSTGSQALVPWGFGDEVRLVDFYYDQSMFHGVVHITAGRMNQLSNLPGLSPGFHVMPWLCTFWSNSCGTPHAYNFNASHPGYQVGTWGGVITVHPAPYWYAKVGVIENEPSEQVLSIHNGWPGRDWGLDAAAGAFIPAQVGYLTTLASSLYPTNFHIGGYYDTASYADKFYNDEGEPILTHPGKPDMHDKAVGMFAGITQTVWRFSDDPHSARGMALFASGDWDATGYSDDREQIEGGFLITGPFASRAADSLNFLVSFQEFDSRLKAARELLAAAHGISYTMKDQTGVELNYGIALSPGFVFYPYVQYVLHPDQLQLAVPNPRDTHATVVGFRMTFRFDTMVGFPQPSG</sequence>
<evidence type="ECO:0000256" key="1">
    <source>
        <dbReference type="ARBA" id="ARBA00008769"/>
    </source>
</evidence>
<dbReference type="PANTHER" id="PTHR37944:SF1">
    <property type="entry name" value="PORIN B"/>
    <property type="match status" value="1"/>
</dbReference>
<name>A0ABW8JJP7_9GAMM</name>
<dbReference type="Pfam" id="PF04966">
    <property type="entry name" value="OprB"/>
    <property type="match status" value="1"/>
</dbReference>
<dbReference type="InterPro" id="IPR038673">
    <property type="entry name" value="OprB_sf"/>
</dbReference>
<evidence type="ECO:0000313" key="4">
    <source>
        <dbReference type="Proteomes" id="UP001620461"/>
    </source>
</evidence>